<dbReference type="AlphaFoldDB" id="A0A6A5TR15"/>
<feature type="region of interest" description="Disordered" evidence="1">
    <location>
        <begin position="142"/>
        <end position="167"/>
    </location>
</feature>
<proteinExistence type="predicted"/>
<gene>
    <name evidence="2" type="ORF">CC80DRAFT_152108</name>
</gene>
<reference evidence="2" key="1">
    <citation type="journal article" date="2020" name="Stud. Mycol.">
        <title>101 Dothideomycetes genomes: a test case for predicting lifestyles and emergence of pathogens.</title>
        <authorList>
            <person name="Haridas S."/>
            <person name="Albert R."/>
            <person name="Binder M."/>
            <person name="Bloem J."/>
            <person name="Labutti K."/>
            <person name="Salamov A."/>
            <person name="Andreopoulos B."/>
            <person name="Baker S."/>
            <person name="Barry K."/>
            <person name="Bills G."/>
            <person name="Bluhm B."/>
            <person name="Cannon C."/>
            <person name="Castanera R."/>
            <person name="Culley D."/>
            <person name="Daum C."/>
            <person name="Ezra D."/>
            <person name="Gonzalez J."/>
            <person name="Henrissat B."/>
            <person name="Kuo A."/>
            <person name="Liang C."/>
            <person name="Lipzen A."/>
            <person name="Lutzoni F."/>
            <person name="Magnuson J."/>
            <person name="Mondo S."/>
            <person name="Nolan M."/>
            <person name="Ohm R."/>
            <person name="Pangilinan J."/>
            <person name="Park H.-J."/>
            <person name="Ramirez L."/>
            <person name="Alfaro M."/>
            <person name="Sun H."/>
            <person name="Tritt A."/>
            <person name="Yoshinaga Y."/>
            <person name="Zwiers L.-H."/>
            <person name="Turgeon B."/>
            <person name="Goodwin S."/>
            <person name="Spatafora J."/>
            <person name="Crous P."/>
            <person name="Grigoriev I."/>
        </authorList>
    </citation>
    <scope>NUCLEOTIDE SEQUENCE</scope>
    <source>
        <strain evidence="2">CBS 675.92</strain>
    </source>
</reference>
<sequence>MKMSTDQDNVCAEQRLERKLANHGVGISSDEYPIAFRFLSGESVLSSVMIFSSRKHHAVGYICGKHLPVVSKRQILTSYINPASTMELQSHENDHHDGMHQTYSSDQHKRPMWGDLHMNKSIKEIAKKKCESLENLPPYRAGRRYQPRFFPTSTTNNPRHKSDIPKD</sequence>
<evidence type="ECO:0000256" key="1">
    <source>
        <dbReference type="SAM" id="MobiDB-lite"/>
    </source>
</evidence>
<protein>
    <submittedName>
        <fullName evidence="2">Uncharacterized protein</fullName>
    </submittedName>
</protein>
<keyword evidence="3" id="KW-1185">Reference proteome</keyword>
<evidence type="ECO:0000313" key="2">
    <source>
        <dbReference type="EMBL" id="KAF1953226.1"/>
    </source>
</evidence>
<evidence type="ECO:0000313" key="3">
    <source>
        <dbReference type="Proteomes" id="UP000800035"/>
    </source>
</evidence>
<name>A0A6A5TR15_9PLEO</name>
<dbReference type="EMBL" id="ML977005">
    <property type="protein sequence ID" value="KAF1953226.1"/>
    <property type="molecule type" value="Genomic_DNA"/>
</dbReference>
<dbReference type="Proteomes" id="UP000800035">
    <property type="component" value="Unassembled WGS sequence"/>
</dbReference>
<accession>A0A6A5TR15</accession>
<organism evidence="2 3">
    <name type="scientific">Byssothecium circinans</name>
    <dbReference type="NCBI Taxonomy" id="147558"/>
    <lineage>
        <taxon>Eukaryota</taxon>
        <taxon>Fungi</taxon>
        <taxon>Dikarya</taxon>
        <taxon>Ascomycota</taxon>
        <taxon>Pezizomycotina</taxon>
        <taxon>Dothideomycetes</taxon>
        <taxon>Pleosporomycetidae</taxon>
        <taxon>Pleosporales</taxon>
        <taxon>Massarineae</taxon>
        <taxon>Massarinaceae</taxon>
        <taxon>Byssothecium</taxon>
    </lineage>
</organism>